<dbReference type="Proteomes" id="UP000499080">
    <property type="component" value="Unassembled WGS sequence"/>
</dbReference>
<accession>A0A4Y2RSS3</accession>
<reference evidence="1 2" key="1">
    <citation type="journal article" date="2019" name="Sci. Rep.">
        <title>Orb-weaving spider Araneus ventricosus genome elucidates the spidroin gene catalogue.</title>
        <authorList>
            <person name="Kono N."/>
            <person name="Nakamura H."/>
            <person name="Ohtoshi R."/>
            <person name="Moran D.A.P."/>
            <person name="Shinohara A."/>
            <person name="Yoshida Y."/>
            <person name="Fujiwara M."/>
            <person name="Mori M."/>
            <person name="Tomita M."/>
            <person name="Arakawa K."/>
        </authorList>
    </citation>
    <scope>NUCLEOTIDE SEQUENCE [LARGE SCALE GENOMIC DNA]</scope>
</reference>
<dbReference type="AlphaFoldDB" id="A0A4Y2RSS3"/>
<sequence>MQARKVTQDVLMFVWFKHGVIPEKPTPELSFVPEITAEFLNNLCVVVWIESSCNEYVWGDFLKNHFERMTKTPYLFANYFAYASYILIEEAKENAHACFVEILSLVTHFALHCWQEKEEEEKFLNSCVDLFCAFFDKELCKKFEEQGRWQNFNEYLKNQGSLKVIKNHIHAQQNLRIETIYRIY</sequence>
<protein>
    <submittedName>
        <fullName evidence="1">Uncharacterized protein</fullName>
    </submittedName>
</protein>
<comment type="caution">
    <text evidence="1">The sequence shown here is derived from an EMBL/GenBank/DDBJ whole genome shotgun (WGS) entry which is preliminary data.</text>
</comment>
<gene>
    <name evidence="1" type="ORF">AVEN_2016_1</name>
</gene>
<dbReference type="EMBL" id="BGPR01018292">
    <property type="protein sequence ID" value="GBN78751.1"/>
    <property type="molecule type" value="Genomic_DNA"/>
</dbReference>
<evidence type="ECO:0000313" key="1">
    <source>
        <dbReference type="EMBL" id="GBN78751.1"/>
    </source>
</evidence>
<keyword evidence="2" id="KW-1185">Reference proteome</keyword>
<evidence type="ECO:0000313" key="2">
    <source>
        <dbReference type="Proteomes" id="UP000499080"/>
    </source>
</evidence>
<dbReference type="OrthoDB" id="6437702at2759"/>
<proteinExistence type="predicted"/>
<organism evidence="1 2">
    <name type="scientific">Araneus ventricosus</name>
    <name type="common">Orbweaver spider</name>
    <name type="synonym">Epeira ventricosa</name>
    <dbReference type="NCBI Taxonomy" id="182803"/>
    <lineage>
        <taxon>Eukaryota</taxon>
        <taxon>Metazoa</taxon>
        <taxon>Ecdysozoa</taxon>
        <taxon>Arthropoda</taxon>
        <taxon>Chelicerata</taxon>
        <taxon>Arachnida</taxon>
        <taxon>Araneae</taxon>
        <taxon>Araneomorphae</taxon>
        <taxon>Entelegynae</taxon>
        <taxon>Araneoidea</taxon>
        <taxon>Araneidae</taxon>
        <taxon>Araneus</taxon>
    </lineage>
</organism>
<name>A0A4Y2RSS3_ARAVE</name>